<sequence>MGHHGLTLGENALNPERAFLNQDFAKFDSNRSRVQYIDELNRSLYILLIESRSLDFCKMLKYMKIV</sequence>
<keyword evidence="2" id="KW-1185">Reference proteome</keyword>
<evidence type="ECO:0000313" key="1">
    <source>
        <dbReference type="EMBL" id="GIO50109.1"/>
    </source>
</evidence>
<dbReference type="Proteomes" id="UP000682811">
    <property type="component" value="Unassembled WGS sequence"/>
</dbReference>
<reference evidence="1 2" key="1">
    <citation type="submission" date="2021-03" db="EMBL/GenBank/DDBJ databases">
        <title>Antimicrobial resistance genes in bacteria isolated from Japanese honey, and their potential for conferring macrolide and lincosamide resistance in the American foulbrood pathogen Paenibacillus larvae.</title>
        <authorList>
            <person name="Okamoto M."/>
            <person name="Kumagai M."/>
            <person name="Kanamori H."/>
            <person name="Takamatsu D."/>
        </authorList>
    </citation>
    <scope>NUCLEOTIDE SEQUENCE [LARGE SCALE GENOMIC DNA]</scope>
    <source>
        <strain evidence="1 2">J34TS1</strain>
    </source>
</reference>
<proteinExistence type="predicted"/>
<name>A0A920CUA5_9BACL</name>
<gene>
    <name evidence="1" type="ORF">J34TS1_48740</name>
</gene>
<dbReference type="AlphaFoldDB" id="A0A920CUA5"/>
<organism evidence="1 2">
    <name type="scientific">Paenibacillus azoreducens</name>
    <dbReference type="NCBI Taxonomy" id="116718"/>
    <lineage>
        <taxon>Bacteria</taxon>
        <taxon>Bacillati</taxon>
        <taxon>Bacillota</taxon>
        <taxon>Bacilli</taxon>
        <taxon>Bacillales</taxon>
        <taxon>Paenibacillaceae</taxon>
        <taxon>Paenibacillus</taxon>
    </lineage>
</organism>
<protein>
    <submittedName>
        <fullName evidence="1">Uncharacterized protein</fullName>
    </submittedName>
</protein>
<comment type="caution">
    <text evidence="1">The sequence shown here is derived from an EMBL/GenBank/DDBJ whole genome shotgun (WGS) entry which is preliminary data.</text>
</comment>
<accession>A0A920CUA5</accession>
<evidence type="ECO:0000313" key="2">
    <source>
        <dbReference type="Proteomes" id="UP000682811"/>
    </source>
</evidence>
<dbReference type="EMBL" id="BORT01000028">
    <property type="protein sequence ID" value="GIO50109.1"/>
    <property type="molecule type" value="Genomic_DNA"/>
</dbReference>